<comment type="caution">
    <text evidence="6">The sequence shown here is derived from an EMBL/GenBank/DDBJ whole genome shotgun (WGS) entry which is preliminary data.</text>
</comment>
<dbReference type="PROSITE" id="PS00455">
    <property type="entry name" value="AMP_BINDING"/>
    <property type="match status" value="3"/>
</dbReference>
<proteinExistence type="inferred from homology"/>
<dbReference type="Pfam" id="PF13193">
    <property type="entry name" value="AMP-binding_C"/>
    <property type="match status" value="2"/>
</dbReference>
<dbReference type="Gene3D" id="3.40.50.980">
    <property type="match status" value="4"/>
</dbReference>
<gene>
    <name evidence="6" type="ORF">ALQ04_05283</name>
</gene>
<dbReference type="Pfam" id="PF00550">
    <property type="entry name" value="PP-binding"/>
    <property type="match status" value="2"/>
</dbReference>
<dbReference type="PANTHER" id="PTHR45527">
    <property type="entry name" value="NONRIBOSOMAL PEPTIDE SYNTHETASE"/>
    <property type="match status" value="1"/>
</dbReference>
<dbReference type="Gene3D" id="2.30.38.10">
    <property type="entry name" value="Luciferase, Domain 3"/>
    <property type="match status" value="1"/>
</dbReference>
<dbReference type="GO" id="GO:0005737">
    <property type="term" value="C:cytoplasm"/>
    <property type="evidence" value="ECO:0007669"/>
    <property type="project" value="TreeGrafter"/>
</dbReference>
<dbReference type="FunFam" id="1.10.1200.10:FF:000005">
    <property type="entry name" value="Nonribosomal peptide synthetase 1"/>
    <property type="match status" value="2"/>
</dbReference>
<dbReference type="FunFam" id="3.40.50.12780:FF:000012">
    <property type="entry name" value="Non-ribosomal peptide synthetase"/>
    <property type="match status" value="1"/>
</dbReference>
<dbReference type="PANTHER" id="PTHR45527:SF1">
    <property type="entry name" value="FATTY ACID SYNTHASE"/>
    <property type="match status" value="1"/>
</dbReference>
<dbReference type="SMART" id="SM00823">
    <property type="entry name" value="PKS_PP"/>
    <property type="match status" value="2"/>
</dbReference>
<dbReference type="InterPro" id="IPR045851">
    <property type="entry name" value="AMP-bd_C_sf"/>
</dbReference>
<dbReference type="FunFam" id="3.40.50.980:FF:000002">
    <property type="entry name" value="Enterobactin synthetase component F"/>
    <property type="match status" value="1"/>
</dbReference>
<dbReference type="Gene3D" id="3.40.50.12780">
    <property type="entry name" value="N-terminal domain of ligase-like"/>
    <property type="match status" value="1"/>
</dbReference>
<evidence type="ECO:0000256" key="2">
    <source>
        <dbReference type="ARBA" id="ARBA00006432"/>
    </source>
</evidence>
<dbReference type="FunFam" id="3.40.50.980:FF:000001">
    <property type="entry name" value="Non-ribosomal peptide synthetase"/>
    <property type="match status" value="3"/>
</dbReference>
<dbReference type="InterPro" id="IPR001242">
    <property type="entry name" value="Condensation_dom"/>
</dbReference>
<dbReference type="InterPro" id="IPR006162">
    <property type="entry name" value="Ppantetheine_attach_site"/>
</dbReference>
<dbReference type="InterPro" id="IPR023213">
    <property type="entry name" value="CAT-like_dom_sf"/>
</dbReference>
<dbReference type="InterPro" id="IPR042099">
    <property type="entry name" value="ANL_N_sf"/>
</dbReference>
<dbReference type="NCBIfam" id="TIGR01733">
    <property type="entry name" value="AA-adenyl-dom"/>
    <property type="match status" value="2"/>
</dbReference>
<sequence>MRLLNGHRTPPGNCSTRADSRTIRDRTYDIFCWKQGGQVGGGSGIQSLRHSRSRRMNQSLSVPNTFPLSAAQRDIWLHQTVRSEIPLYNIGGYTVIEGHVDAERLQRAVDQMVRRHDALRMVLLHGLGDDGLPVQTFADDLPLHMSLHDLSMEDEPEAAALAFVQARNREPFALDGAPLVRLQLLRISEHLSYLGIQAHHIVIDGWGIALLLKELGELYGAGHGPSDDTPAPSYAHYIQDDIAYRDSQRYTRDQDYWLDKYRDVPEPLFEPRHRARHAGLAPGGHVSRRYPATLLERIDRIAEPRQCTRFQVLMAALYVYFMRTSRRDELVVGLPVLNRSNANFRNTIGLFTQVSAVRLQFDAALSFGELVIEVARALKQDYRNQRFPLSDMNRSLGLLRDGRDQVFDLSVSYEVSDHRLTFGDAVAYSVKCANGNEQTPLSLHIRSNPHTDEVWLEYIYNEGFFQAEEVESLAERFMHLLEQGLQDPQLPVHGFTLPTPAEAQLLEAWNRDQPVADDCLTLHACFEAQVEAHPDAVALLHEGQAISYSRLNAQANQVAHRLRQLGIGPDDRVGICVERGPRMIIGLLGILKAGAGYVPLDPAYPVERLAFMLGDSAPLALLTESAHLQHLPEQDVPVLLLDQPEACGFTEQSEANPQVAGLEPRHLAYVIYTSGSTGQPKGVLVEHRNVMRLFSATRCWFDFTADDVWALFHSFAFDFSVWEIWGALLHGGKLLLVPQLTSRSPQACYELLCDSGVTVLNQTPSAFRQLIAAQGESSQVHSLRQVIFGGEALDTSILKPWYARQANADTQLFNMYGITETTVHVTCHPLSKADVDGAVSPIGKRIPDLRLYLLDGHGQPVPPGVVAELYVGGAGVARGYLNRAELNAERFLSDPFDATPGARMYRTGDLARWTTDGNLDYLGRNDDQVKIRGFRIELGEIESRLAACAGVREAVVIARQDEPGDKRLVGYLIAEPGQAPTAAELRAELLENLADYMVPGAFVLLPAFPLTTNGKLDRKALPAPDASAYARREYEAPQGSVETLLAGLWSELLGVERVSRHDQFFELGGDSLLAVKLIERMRDTGLNVDVRVLFGQPTLSGLAATAGSGRNVVVPDNLIEPGVQRITPEMLPLTRLNQEQIDAVVAGVPGGVANVQDIYALVPLQEGILYHHLSTAEGDPYLLQGTLRMDSRVHVDAFVQALQAVVERHDILRTSIAWEGLDEPVQVVWREAPLRVVEHQLQAGEGDIAAQLQVLLDPRHMRFDLRQAPLMELHLAEDLARGGWVAVILFHHLIDDATSLRILGTEIEAHIAGRSAGLPASVPYRNYVAQSRLGISREEHEAFFQAALGDVDEPTLPFGLQDLQGDGSAIEQAVLALDARLGQRLRAHARSLGVSNASLHHLAWAQVVGRLSGREDVVFGTVLMGRLQGGQDAERALGMFINTLPLRVPARGPSVRAAARATHDRLAALLGHEHAPLALAQRCSGVAAPTPLFSALLNYRHAAVGAGATGLQWAGFELAGGEERTNYPLSLSVDDLGDAFSLTVQVVPGIGAQRIVDYMGVVLAELADVLDRDSEVALQDLVFMPDAERQQLLHGFNACEQAFAADLLVHQLFEARAGQQPDALAVTFEHQQVSYGELNRQANRIAHRLLELGVGFDDRVAICCRRSPEMIAGLLGILKAGAGYVPLDPDYPAERLDYMLRDSAPKAVISQAALAGLFSDSSVPAVLLDGLAEGAEEFCRQPDHNPQLTTRGHRPEHLAYVIYTSGSTGQPKGVAMPHGPLVNLMHWQLAEGIKSGNIAPATVQFAALGFDVAFQEIFSTLCAGAPLSLIHADTRLDLRKLYQHLCDARIERLYLPCIALQALAEALIDYPVLREQTCVLREVITAGEQLRITAPIRALFEHLPECRLHNHYGPTESHVTTALTLPANVADWPTLPAIGVPVANTRIYLLDARFQPVPVGVAGEIYIGGVCVARGYLNRDELTADRFLSDPFVASGRLYKTGDLGCRSADGVIEYLGRNDDQIKIRGFRVELGEIESCLTDHLAVRDAVVLAREDHPGDKRLVAYFTAQAGQHKASADLLRSHLQARLPDYMIPAAYVELERMPVSANGKLDRRALPAPDAMAFISQAYEAPRGAIESTLASLWSQVLGVARVGRHDHFFELGGHSLLAVKLIERMRQLELDADVRVLFSQPTLSALAAAVGGVEEALQIPDNGIPQGCEQITSAMLTLLELPQNDVDRIVAAIPGGAANIQDIYPLAPLQEGILYHHMSAEQGDPYLLQAAFAMHSRAQLDSFIAALQSVIDRHDILRTALVWDALEQPVQVVLRQARLIVETLELDASGGDIAQQLQTLFDPRDRRLDLGQAPLMRMACAHDEPNQRWIAVLLFHHIALDHTALEVMQHEMQLALHGELSGLDAPMPYRRYVAQARMAVSQAAHESFFREMLGDVEEPTLPLGLQQVQGDGRGVEECRFRLDSVLSARLRVLSRKLGVSPASLHHLAWAQVVGNLSGRSDVVFGTVLLGRMQSGNGAERALGMFINTLPVRVALGSVTASQGVRQIHARLTALLGHEHASLALAQRCSGVPASMPLFSALLNYRHSPVLDDEEVERWGGAQVLEVMERTNYPFMMSVDDLGEGFQLTVQTVAAIAAQRVAGYMNTALQSLAEALESTPDLPLHALHILPAEERDEVIRGFNATAAEYPLEQTVHGLFEAQVERTPDAVAVVHGDLRLSYAELNQRANRLAHHLRSQGVIPDSRVAICVERGIEMVVGLLAIMKAGGGYVPLDPAYPLERIAYMVQDSAPAAVLAQTSTLELLSAASVPLVNLDEEVWQDQSVSNPVIAELTSAHLAYVIYTSGSTGLPKGVMIEHRNTVNFLTWAQQ</sequence>
<dbReference type="GO" id="GO:0003824">
    <property type="term" value="F:catalytic activity"/>
    <property type="evidence" value="ECO:0007669"/>
    <property type="project" value="InterPro"/>
</dbReference>
<dbReference type="SUPFAM" id="SSF52777">
    <property type="entry name" value="CoA-dependent acyltransferases"/>
    <property type="match status" value="6"/>
</dbReference>
<reference evidence="6 7" key="1">
    <citation type="submission" date="2018-08" db="EMBL/GenBank/DDBJ databases">
        <title>Recombination of ecologically and evolutionarily significant loci maintains genetic cohesion in the Pseudomonas syringae species complex.</title>
        <authorList>
            <person name="Dillon M."/>
            <person name="Thakur S."/>
            <person name="Almeida R.N.D."/>
            <person name="Weir B.S."/>
            <person name="Guttman D.S."/>
        </authorList>
    </citation>
    <scope>NUCLEOTIDE SEQUENCE [LARGE SCALE GENOMIC DNA]</scope>
    <source>
        <strain evidence="6 7">ICMP 3353</strain>
    </source>
</reference>
<dbReference type="EMBL" id="RBRE01000035">
    <property type="protein sequence ID" value="RMQ47672.1"/>
    <property type="molecule type" value="Genomic_DNA"/>
</dbReference>
<comment type="cofactor">
    <cofactor evidence="1">
        <name>pantetheine 4'-phosphate</name>
        <dbReference type="ChEBI" id="CHEBI:47942"/>
    </cofactor>
</comment>
<dbReference type="PROSITE" id="PS50075">
    <property type="entry name" value="CARRIER"/>
    <property type="match status" value="2"/>
</dbReference>
<dbReference type="InterPro" id="IPR010071">
    <property type="entry name" value="AA_adenyl_dom"/>
</dbReference>
<dbReference type="Pfam" id="PF00668">
    <property type="entry name" value="Condensation"/>
    <property type="match status" value="3"/>
</dbReference>
<dbReference type="InterPro" id="IPR009081">
    <property type="entry name" value="PP-bd_ACP"/>
</dbReference>
<dbReference type="InterPro" id="IPR036736">
    <property type="entry name" value="ACP-like_sf"/>
</dbReference>
<dbReference type="FunFam" id="2.30.38.10:FF:000001">
    <property type="entry name" value="Non-ribosomal peptide synthetase PvdI"/>
    <property type="match status" value="2"/>
</dbReference>
<dbReference type="InterPro" id="IPR020845">
    <property type="entry name" value="AMP-binding_CS"/>
</dbReference>
<dbReference type="InterPro" id="IPR000873">
    <property type="entry name" value="AMP-dep_synth/lig_dom"/>
</dbReference>
<keyword evidence="4" id="KW-0597">Phosphoprotein</keyword>
<evidence type="ECO:0000256" key="1">
    <source>
        <dbReference type="ARBA" id="ARBA00001957"/>
    </source>
</evidence>
<feature type="domain" description="Carrier" evidence="5">
    <location>
        <begin position="1036"/>
        <end position="1110"/>
    </location>
</feature>
<organism evidence="6 7">
    <name type="scientific">Pseudomonas cichorii</name>
    <dbReference type="NCBI Taxonomy" id="36746"/>
    <lineage>
        <taxon>Bacteria</taxon>
        <taxon>Pseudomonadati</taxon>
        <taxon>Pseudomonadota</taxon>
        <taxon>Gammaproteobacteria</taxon>
        <taxon>Pseudomonadales</taxon>
        <taxon>Pseudomonadaceae</taxon>
        <taxon>Pseudomonas</taxon>
    </lineage>
</organism>
<accession>A0A3M4M1L4</accession>
<dbReference type="Gene3D" id="1.10.1200.10">
    <property type="entry name" value="ACP-like"/>
    <property type="match status" value="2"/>
</dbReference>
<feature type="domain" description="Carrier" evidence="5">
    <location>
        <begin position="2131"/>
        <end position="2205"/>
    </location>
</feature>
<dbReference type="NCBIfam" id="NF003417">
    <property type="entry name" value="PRK04813.1"/>
    <property type="match status" value="3"/>
</dbReference>
<dbReference type="CDD" id="cd17643">
    <property type="entry name" value="A_NRPS_Cytc1-like"/>
    <property type="match status" value="1"/>
</dbReference>
<evidence type="ECO:0000313" key="7">
    <source>
        <dbReference type="Proteomes" id="UP000277236"/>
    </source>
</evidence>
<dbReference type="Gene3D" id="3.30.559.10">
    <property type="entry name" value="Chloramphenicol acetyltransferase-like domain"/>
    <property type="match status" value="3"/>
</dbReference>
<keyword evidence="3" id="KW-0596">Phosphopantetheine</keyword>
<protein>
    <submittedName>
        <fullName evidence="6">Amino acid adenylation</fullName>
    </submittedName>
</protein>
<dbReference type="GO" id="GO:0043041">
    <property type="term" value="P:amino acid activation for nonribosomal peptide biosynthetic process"/>
    <property type="evidence" value="ECO:0007669"/>
    <property type="project" value="TreeGrafter"/>
</dbReference>
<evidence type="ECO:0000259" key="5">
    <source>
        <dbReference type="PROSITE" id="PS50075"/>
    </source>
</evidence>
<dbReference type="CDD" id="cd19544">
    <property type="entry name" value="E-C_NRPS"/>
    <property type="match status" value="2"/>
</dbReference>
<dbReference type="GO" id="GO:0031177">
    <property type="term" value="F:phosphopantetheine binding"/>
    <property type="evidence" value="ECO:0007669"/>
    <property type="project" value="InterPro"/>
</dbReference>
<dbReference type="CDD" id="cd17651">
    <property type="entry name" value="A_NRPS_VisG_like"/>
    <property type="match status" value="1"/>
</dbReference>
<evidence type="ECO:0000256" key="4">
    <source>
        <dbReference type="ARBA" id="ARBA00022553"/>
    </source>
</evidence>
<dbReference type="PROSITE" id="PS00012">
    <property type="entry name" value="PHOSPHOPANTETHEINE"/>
    <property type="match status" value="2"/>
</dbReference>
<evidence type="ECO:0000256" key="3">
    <source>
        <dbReference type="ARBA" id="ARBA00022450"/>
    </source>
</evidence>
<dbReference type="SUPFAM" id="SSF56801">
    <property type="entry name" value="Acetyl-CoA synthetase-like"/>
    <property type="match status" value="3"/>
</dbReference>
<feature type="non-terminal residue" evidence="6">
    <location>
        <position position="2879"/>
    </location>
</feature>
<dbReference type="Pfam" id="PF00501">
    <property type="entry name" value="AMP-binding"/>
    <property type="match status" value="3"/>
</dbReference>
<evidence type="ECO:0000313" key="6">
    <source>
        <dbReference type="EMBL" id="RMQ47672.1"/>
    </source>
</evidence>
<dbReference type="Proteomes" id="UP000277236">
    <property type="component" value="Unassembled WGS sequence"/>
</dbReference>
<comment type="similarity">
    <text evidence="2">Belongs to the ATP-dependent AMP-binding enzyme family.</text>
</comment>
<dbReference type="Gene3D" id="3.30.300.30">
    <property type="match status" value="2"/>
</dbReference>
<dbReference type="FunFam" id="3.30.300.30:FF:000010">
    <property type="entry name" value="Enterobactin synthetase component F"/>
    <property type="match status" value="2"/>
</dbReference>
<dbReference type="Gene3D" id="3.30.559.30">
    <property type="entry name" value="Nonribosomal peptide synthetase, condensation domain"/>
    <property type="match status" value="3"/>
</dbReference>
<dbReference type="GO" id="GO:0044550">
    <property type="term" value="P:secondary metabolite biosynthetic process"/>
    <property type="evidence" value="ECO:0007669"/>
    <property type="project" value="UniProtKB-ARBA"/>
</dbReference>
<name>A0A3M4M1L4_PSECI</name>
<dbReference type="SUPFAM" id="SSF47336">
    <property type="entry name" value="ACP-like"/>
    <property type="match status" value="2"/>
</dbReference>
<dbReference type="InterPro" id="IPR020806">
    <property type="entry name" value="PKS_PP-bd"/>
</dbReference>
<dbReference type="InterPro" id="IPR025110">
    <property type="entry name" value="AMP-bd_C"/>
</dbReference>